<feature type="compositionally biased region" description="Polar residues" evidence="1">
    <location>
        <begin position="54"/>
        <end position="72"/>
    </location>
</feature>
<feature type="compositionally biased region" description="Basic and acidic residues" evidence="1">
    <location>
        <begin position="18"/>
        <end position="52"/>
    </location>
</feature>
<keyword evidence="3" id="KW-1185">Reference proteome</keyword>
<reference evidence="2 3" key="1">
    <citation type="submission" date="2019-01" db="EMBL/GenBank/DDBJ databases">
        <title>Filimonas sp. strain TTM-71.</title>
        <authorList>
            <person name="Chen W.-M."/>
        </authorList>
    </citation>
    <scope>NUCLEOTIDE SEQUENCE [LARGE SCALE GENOMIC DNA]</scope>
    <source>
        <strain evidence="2 3">TTM-71</strain>
    </source>
</reference>
<protein>
    <submittedName>
        <fullName evidence="2">Uncharacterized protein</fullName>
    </submittedName>
</protein>
<dbReference type="AlphaFoldDB" id="A0A4Q1D5H7"/>
<feature type="region of interest" description="Disordered" evidence="1">
    <location>
        <begin position="1"/>
        <end position="72"/>
    </location>
</feature>
<name>A0A4Q1D5H7_9BACT</name>
<dbReference type="Proteomes" id="UP000290545">
    <property type="component" value="Unassembled WGS sequence"/>
</dbReference>
<gene>
    <name evidence="2" type="ORF">ESB13_16850</name>
</gene>
<proteinExistence type="predicted"/>
<evidence type="ECO:0000313" key="3">
    <source>
        <dbReference type="Proteomes" id="UP000290545"/>
    </source>
</evidence>
<comment type="caution">
    <text evidence="2">The sequence shown here is derived from an EMBL/GenBank/DDBJ whole genome shotgun (WGS) entry which is preliminary data.</text>
</comment>
<dbReference type="RefSeq" id="WP_129004797.1">
    <property type="nucleotide sequence ID" value="NZ_SDHZ01000002.1"/>
</dbReference>
<organism evidence="2 3">
    <name type="scientific">Filimonas effusa</name>
    <dbReference type="NCBI Taxonomy" id="2508721"/>
    <lineage>
        <taxon>Bacteria</taxon>
        <taxon>Pseudomonadati</taxon>
        <taxon>Bacteroidota</taxon>
        <taxon>Chitinophagia</taxon>
        <taxon>Chitinophagales</taxon>
        <taxon>Chitinophagaceae</taxon>
        <taxon>Filimonas</taxon>
    </lineage>
</organism>
<dbReference type="EMBL" id="SDHZ01000002">
    <property type="protein sequence ID" value="RXK83745.1"/>
    <property type="molecule type" value="Genomic_DNA"/>
</dbReference>
<evidence type="ECO:0000313" key="2">
    <source>
        <dbReference type="EMBL" id="RXK83745.1"/>
    </source>
</evidence>
<evidence type="ECO:0000256" key="1">
    <source>
        <dbReference type="SAM" id="MobiDB-lite"/>
    </source>
</evidence>
<sequence length="72" mass="7829">MSKPISENKPSVAGQQLEEDKKQHDKKGDNAKHETPQKADDGKDEVLNKENLPDASNESTGVIGSGQRQDSN</sequence>
<accession>A0A4Q1D5H7</accession>